<evidence type="ECO:0000256" key="6">
    <source>
        <dbReference type="ARBA" id="ARBA00022989"/>
    </source>
</evidence>
<dbReference type="PANTHER" id="PTHR48041:SF41">
    <property type="entry name" value="ABC TRANSPORTER G FAMILY"/>
    <property type="match status" value="1"/>
</dbReference>
<dbReference type="Gene3D" id="3.40.50.300">
    <property type="entry name" value="P-loop containing nucleotide triphosphate hydrolases"/>
    <property type="match status" value="1"/>
</dbReference>
<keyword evidence="3 9" id="KW-0812">Transmembrane</keyword>
<dbReference type="PROSITE" id="PS50893">
    <property type="entry name" value="ABC_TRANSPORTER_2"/>
    <property type="match status" value="1"/>
</dbReference>
<dbReference type="InterPro" id="IPR027417">
    <property type="entry name" value="P-loop_NTPase"/>
</dbReference>
<evidence type="ECO:0000256" key="8">
    <source>
        <dbReference type="SAM" id="MobiDB-lite"/>
    </source>
</evidence>
<keyword evidence="12" id="KW-1185">Reference proteome</keyword>
<evidence type="ECO:0000256" key="1">
    <source>
        <dbReference type="ARBA" id="ARBA00004141"/>
    </source>
</evidence>
<dbReference type="CDD" id="cd03213">
    <property type="entry name" value="ABCG_EPDR"/>
    <property type="match status" value="1"/>
</dbReference>
<keyword evidence="2" id="KW-0813">Transport</keyword>
<evidence type="ECO:0000256" key="7">
    <source>
        <dbReference type="ARBA" id="ARBA00023136"/>
    </source>
</evidence>
<evidence type="ECO:0000256" key="2">
    <source>
        <dbReference type="ARBA" id="ARBA00022448"/>
    </source>
</evidence>
<dbReference type="InterPro" id="IPR050352">
    <property type="entry name" value="ABCG_transporters"/>
</dbReference>
<feature type="region of interest" description="Disordered" evidence="8">
    <location>
        <begin position="33"/>
        <end position="52"/>
    </location>
</feature>
<feature type="domain" description="ABC transporter" evidence="10">
    <location>
        <begin position="58"/>
        <end position="304"/>
    </location>
</feature>
<dbReference type="GO" id="GO:0005524">
    <property type="term" value="F:ATP binding"/>
    <property type="evidence" value="ECO:0007669"/>
    <property type="project" value="UniProtKB-KW"/>
</dbReference>
<feature type="transmembrane region" description="Helical" evidence="9">
    <location>
        <begin position="511"/>
        <end position="535"/>
    </location>
</feature>
<dbReference type="Proteomes" id="UP000775213">
    <property type="component" value="Unassembled WGS sequence"/>
</dbReference>
<dbReference type="PROSITE" id="PS00211">
    <property type="entry name" value="ABC_TRANSPORTER_1"/>
    <property type="match status" value="1"/>
</dbReference>
<reference evidence="11 12" key="1">
    <citation type="journal article" date="2021" name="Hortic Res">
        <title>Chromosome-scale assembly of the Dendrobium chrysotoxum genome enhances the understanding of orchid evolution.</title>
        <authorList>
            <person name="Zhang Y."/>
            <person name="Zhang G.Q."/>
            <person name="Zhang D."/>
            <person name="Liu X.D."/>
            <person name="Xu X.Y."/>
            <person name="Sun W.H."/>
            <person name="Yu X."/>
            <person name="Zhu X."/>
            <person name="Wang Z.W."/>
            <person name="Zhao X."/>
            <person name="Zhong W.Y."/>
            <person name="Chen H."/>
            <person name="Yin W.L."/>
            <person name="Huang T."/>
            <person name="Niu S.C."/>
            <person name="Liu Z.J."/>
        </authorList>
    </citation>
    <scope>NUCLEOTIDE SEQUENCE [LARGE SCALE GENOMIC DNA]</scope>
    <source>
        <strain evidence="11">Lindl</strain>
    </source>
</reference>
<evidence type="ECO:0000259" key="10">
    <source>
        <dbReference type="PROSITE" id="PS50893"/>
    </source>
</evidence>
<evidence type="ECO:0000313" key="11">
    <source>
        <dbReference type="EMBL" id="KAH0463552.1"/>
    </source>
</evidence>
<comment type="subcellular location">
    <subcellularLocation>
        <location evidence="1">Membrane</location>
        <topology evidence="1">Multi-pass membrane protein</topology>
    </subcellularLocation>
</comment>
<accession>A0AAV7H5B2</accession>
<dbReference type="FunFam" id="3.40.50.300:FF:000903">
    <property type="entry name" value="ABC transporter G family member 7"/>
    <property type="match status" value="1"/>
</dbReference>
<dbReference type="Pfam" id="PF00005">
    <property type="entry name" value="ABC_tran"/>
    <property type="match status" value="1"/>
</dbReference>
<dbReference type="GO" id="GO:0140359">
    <property type="term" value="F:ABC-type transporter activity"/>
    <property type="evidence" value="ECO:0007669"/>
    <property type="project" value="InterPro"/>
</dbReference>
<dbReference type="PANTHER" id="PTHR48041">
    <property type="entry name" value="ABC TRANSPORTER G FAMILY MEMBER 28"/>
    <property type="match status" value="1"/>
</dbReference>
<evidence type="ECO:0000256" key="3">
    <source>
        <dbReference type="ARBA" id="ARBA00022692"/>
    </source>
</evidence>
<dbReference type="GO" id="GO:0016887">
    <property type="term" value="F:ATP hydrolysis activity"/>
    <property type="evidence" value="ECO:0007669"/>
    <property type="project" value="InterPro"/>
</dbReference>
<dbReference type="Pfam" id="PF01061">
    <property type="entry name" value="ABC2_membrane"/>
    <property type="match status" value="1"/>
</dbReference>
<dbReference type="SMART" id="SM00382">
    <property type="entry name" value="AAA"/>
    <property type="match status" value="1"/>
</dbReference>
<feature type="transmembrane region" description="Helical" evidence="9">
    <location>
        <begin position="541"/>
        <end position="561"/>
    </location>
</feature>
<evidence type="ECO:0000256" key="4">
    <source>
        <dbReference type="ARBA" id="ARBA00022741"/>
    </source>
</evidence>
<dbReference type="InterPro" id="IPR003439">
    <property type="entry name" value="ABC_transporter-like_ATP-bd"/>
</dbReference>
<proteinExistence type="predicted"/>
<dbReference type="Pfam" id="PF19055">
    <property type="entry name" value="ABC2_membrane_7"/>
    <property type="match status" value="1"/>
</dbReference>
<dbReference type="SUPFAM" id="SSF52540">
    <property type="entry name" value="P-loop containing nucleoside triphosphate hydrolases"/>
    <property type="match status" value="1"/>
</dbReference>
<dbReference type="InterPro" id="IPR043926">
    <property type="entry name" value="ABCG_dom"/>
</dbReference>
<protein>
    <recommendedName>
        <fullName evidence="10">ABC transporter domain-containing protein</fullName>
    </recommendedName>
</protein>
<keyword evidence="6 9" id="KW-1133">Transmembrane helix</keyword>
<dbReference type="AlphaFoldDB" id="A0AAV7H5B2"/>
<dbReference type="InterPro" id="IPR003593">
    <property type="entry name" value="AAA+_ATPase"/>
</dbReference>
<dbReference type="InterPro" id="IPR013525">
    <property type="entry name" value="ABC2_TM"/>
</dbReference>
<name>A0AAV7H5B2_DENCH</name>
<keyword evidence="5" id="KW-0067">ATP-binding</keyword>
<feature type="transmembrane region" description="Helical" evidence="9">
    <location>
        <begin position="475"/>
        <end position="499"/>
    </location>
</feature>
<dbReference type="GO" id="GO:0016020">
    <property type="term" value="C:membrane"/>
    <property type="evidence" value="ECO:0007669"/>
    <property type="project" value="UniProtKB-SubCell"/>
</dbReference>
<organism evidence="11 12">
    <name type="scientific">Dendrobium chrysotoxum</name>
    <name type="common">Orchid</name>
    <dbReference type="NCBI Taxonomy" id="161865"/>
    <lineage>
        <taxon>Eukaryota</taxon>
        <taxon>Viridiplantae</taxon>
        <taxon>Streptophyta</taxon>
        <taxon>Embryophyta</taxon>
        <taxon>Tracheophyta</taxon>
        <taxon>Spermatophyta</taxon>
        <taxon>Magnoliopsida</taxon>
        <taxon>Liliopsida</taxon>
        <taxon>Asparagales</taxon>
        <taxon>Orchidaceae</taxon>
        <taxon>Epidendroideae</taxon>
        <taxon>Malaxideae</taxon>
        <taxon>Dendrobiinae</taxon>
        <taxon>Dendrobium</taxon>
    </lineage>
</organism>
<dbReference type="EMBL" id="JAGFBR010000008">
    <property type="protein sequence ID" value="KAH0463552.1"/>
    <property type="molecule type" value="Genomic_DNA"/>
</dbReference>
<evidence type="ECO:0000313" key="12">
    <source>
        <dbReference type="Proteomes" id="UP000775213"/>
    </source>
</evidence>
<evidence type="ECO:0000256" key="5">
    <source>
        <dbReference type="ARBA" id="ARBA00022840"/>
    </source>
</evidence>
<comment type="caution">
    <text evidence="11">The sequence shown here is derived from an EMBL/GenBank/DDBJ whole genome shotgun (WGS) entry which is preliminary data.</text>
</comment>
<evidence type="ECO:0000256" key="9">
    <source>
        <dbReference type="SAM" id="Phobius"/>
    </source>
</evidence>
<keyword evidence="7 9" id="KW-0472">Membrane</keyword>
<dbReference type="InterPro" id="IPR017871">
    <property type="entry name" value="ABC_transporter-like_CS"/>
</dbReference>
<sequence length="660" mass="72618">MVDFDGRVLGRIIAAVAAAFFFRLITGPGPALLPEEEPEGAGDQEAQSDSGKVVPVTIRWSGITCCLSDKRGKTTRFLLTNVSGEAKPGRLLAIMGPSGSGKTTLLNVLAGQLAASPRLHLSGHLDINGKSRLSGGYKIAYVRQEDLFFSQLTPRETLSIAAELQLPEIASVEKRDKYVNELLFRLGLINCADSIVGDAKVRGISGGEKKRLSLACELIASPSVIFADEPTTGLDAFQAEKVMETLQQLAQEGHTVICSIHQPRSSVYNNFDDIVLLSDGSVVYNGPAKDEPLKYFAKFGYECPDHMNPAEFLADLISVDYSSAESVHSSQTRIDKLVAEFLENALVIECVSSVDAWKNSKIQTKFARKSLTKHQSGWWKQFRLLLKRAWMQAFRDGPTNKVRTRMSVASAIIFGSVFWRMGRSQTSIQDRMGLLQASAINTAMAALTKTVSIFPKERTIINREHEKGSYAMGPYLLSKLLAEIPIGAAFPLMFGTILYPMARLHPSLSRFAKFCGIIIMESFAASAMGLTVGAMVPTTEAAMAVGPSLMTVFIVFGGYYVNAENTPVIFKWIPHISLIRWAFQGLCINEFSGLQFEHHNSYDIETGEQALERFSFGGSGIGDTITAQGRILMFWYCITYLLLKNNKPKYQQLEPHLQSS</sequence>
<keyword evidence="4" id="KW-0547">Nucleotide-binding</keyword>
<gene>
    <name evidence="11" type="ORF">IEQ34_008134</name>
</gene>